<dbReference type="EMBL" id="CAHPSF010000011">
    <property type="protein sequence ID" value="CAB5709340.1"/>
    <property type="molecule type" value="Genomic_DNA"/>
</dbReference>
<keyword evidence="3 5" id="KW-0238">DNA-binding</keyword>
<dbReference type="GO" id="GO:0003677">
    <property type="term" value="F:DNA binding"/>
    <property type="evidence" value="ECO:0007669"/>
    <property type="project" value="UniProtKB-UniRule"/>
</dbReference>
<organism evidence="8 9">
    <name type="scientific">Providencia rettgeri</name>
    <dbReference type="NCBI Taxonomy" id="587"/>
    <lineage>
        <taxon>Bacteria</taxon>
        <taxon>Pseudomonadati</taxon>
        <taxon>Pseudomonadota</taxon>
        <taxon>Gammaproteobacteria</taxon>
        <taxon>Enterobacterales</taxon>
        <taxon>Morganellaceae</taxon>
        <taxon>Providencia</taxon>
    </lineage>
</organism>
<evidence type="ECO:0000313" key="9">
    <source>
        <dbReference type="Proteomes" id="UP000834611"/>
    </source>
</evidence>
<sequence length="396" mass="45720">MALTDTKIKSLKPKDKAYNVADSDGLYIEVRPSGSKFWRYRFWLSSSKDGRYTIGEYPFVSLSEARKERDWAKSIARKGLNPTTEKKNQQHQIELESKNTFMFIAEEWMDKKSITWKEGTKKQVREYLERDCFPAFGHKPIKEVTPNDILLVMKSMENRGSASTALKVRQWCSSIFCYAASTLRAESDPAALLKGAIITPNTNHSKNASNENLRKYFENLNKSRVYLQTKSALYLLPFLFVRQAELRNATWDEFDLDNNLWVIKKERMKMGRPHSVPLTKNITNEFIKLKAAFGDNVNGLVFPSIVNSKKSLSYTTLNRAITYLGFSSGELTCHDFRATASTRLYEAGFRTEVIEKQLAHAEQNRTIAAYNHAEYLDERRKMMEFWESELLSIIEG</sequence>
<dbReference type="PROSITE" id="PS51900">
    <property type="entry name" value="CB"/>
    <property type="match status" value="1"/>
</dbReference>
<dbReference type="InterPro" id="IPR002104">
    <property type="entry name" value="Integrase_catalytic"/>
</dbReference>
<dbReference type="InterPro" id="IPR053876">
    <property type="entry name" value="Phage_int_M"/>
</dbReference>
<dbReference type="InterPro" id="IPR044068">
    <property type="entry name" value="CB"/>
</dbReference>
<dbReference type="RefSeq" id="WP_239407270.1">
    <property type="nucleotide sequence ID" value="NZ_CAHPRV010000002.1"/>
</dbReference>
<dbReference type="SUPFAM" id="SSF56349">
    <property type="entry name" value="DNA breaking-rejoining enzymes"/>
    <property type="match status" value="1"/>
</dbReference>
<dbReference type="AlphaFoldDB" id="A0A9N8D260"/>
<name>A0A9N8D260_PRORE</name>
<feature type="domain" description="Core-binding (CB)" evidence="7">
    <location>
        <begin position="99"/>
        <end position="180"/>
    </location>
</feature>
<protein>
    <submittedName>
        <fullName evidence="8">Prophage CP4-57 integrase</fullName>
    </submittedName>
</protein>
<dbReference type="GO" id="GO:0006310">
    <property type="term" value="P:DNA recombination"/>
    <property type="evidence" value="ECO:0007669"/>
    <property type="project" value="UniProtKB-KW"/>
</dbReference>
<evidence type="ECO:0000313" key="8">
    <source>
        <dbReference type="EMBL" id="CAB5709340.1"/>
    </source>
</evidence>
<dbReference type="Gene3D" id="3.30.160.390">
    <property type="entry name" value="Integrase, DNA-binding domain"/>
    <property type="match status" value="1"/>
</dbReference>
<dbReference type="Proteomes" id="UP000834611">
    <property type="component" value="Unassembled WGS sequence"/>
</dbReference>
<evidence type="ECO:0000259" key="6">
    <source>
        <dbReference type="PROSITE" id="PS51898"/>
    </source>
</evidence>
<evidence type="ECO:0000256" key="2">
    <source>
        <dbReference type="ARBA" id="ARBA00022908"/>
    </source>
</evidence>
<evidence type="ECO:0000259" key="7">
    <source>
        <dbReference type="PROSITE" id="PS51900"/>
    </source>
</evidence>
<feature type="domain" description="Tyr recombinase" evidence="6">
    <location>
        <begin position="203"/>
        <end position="384"/>
    </location>
</feature>
<reference evidence="8" key="1">
    <citation type="submission" date="2020-05" db="EMBL/GenBank/DDBJ databases">
        <authorList>
            <person name="Delgado-Blas J."/>
        </authorList>
    </citation>
    <scope>NUCLEOTIDE SEQUENCE</scope>
    <source>
        <strain evidence="8">BB1453</strain>
    </source>
</reference>
<gene>
    <name evidence="8" type="primary">intA_5</name>
    <name evidence="8" type="ORF">GHA_03412</name>
</gene>
<comment type="caution">
    <text evidence="8">The sequence shown here is derived from an EMBL/GenBank/DDBJ whole genome shotgun (WGS) entry which is preliminary data.</text>
</comment>
<dbReference type="InterPro" id="IPR013762">
    <property type="entry name" value="Integrase-like_cat_sf"/>
</dbReference>
<accession>A0A9N8D260</accession>
<dbReference type="Pfam" id="PF13356">
    <property type="entry name" value="Arm-DNA-bind_3"/>
    <property type="match status" value="1"/>
</dbReference>
<comment type="similarity">
    <text evidence="1">Belongs to the 'phage' integrase family.</text>
</comment>
<dbReference type="InterPro" id="IPR010998">
    <property type="entry name" value="Integrase_recombinase_N"/>
</dbReference>
<dbReference type="PANTHER" id="PTHR30629:SF2">
    <property type="entry name" value="PROPHAGE INTEGRASE INTS-RELATED"/>
    <property type="match status" value="1"/>
</dbReference>
<dbReference type="PANTHER" id="PTHR30629">
    <property type="entry name" value="PROPHAGE INTEGRASE"/>
    <property type="match status" value="1"/>
</dbReference>
<dbReference type="InterPro" id="IPR038488">
    <property type="entry name" value="Integrase_DNA-bd_sf"/>
</dbReference>
<evidence type="ECO:0000256" key="5">
    <source>
        <dbReference type="PROSITE-ProRule" id="PRU01248"/>
    </source>
</evidence>
<dbReference type="InterPro" id="IPR025166">
    <property type="entry name" value="Integrase_DNA_bind_dom"/>
</dbReference>
<evidence type="ECO:0000256" key="4">
    <source>
        <dbReference type="ARBA" id="ARBA00023172"/>
    </source>
</evidence>
<dbReference type="InterPro" id="IPR050808">
    <property type="entry name" value="Phage_Integrase"/>
</dbReference>
<dbReference type="Gene3D" id="1.10.443.10">
    <property type="entry name" value="Intergrase catalytic core"/>
    <property type="match status" value="1"/>
</dbReference>
<dbReference type="PROSITE" id="PS51898">
    <property type="entry name" value="TYR_RECOMBINASE"/>
    <property type="match status" value="1"/>
</dbReference>
<dbReference type="Pfam" id="PF00589">
    <property type="entry name" value="Phage_integrase"/>
    <property type="match status" value="1"/>
</dbReference>
<dbReference type="Gene3D" id="1.10.150.130">
    <property type="match status" value="1"/>
</dbReference>
<dbReference type="CDD" id="cd00801">
    <property type="entry name" value="INT_P4_C"/>
    <property type="match status" value="1"/>
</dbReference>
<keyword evidence="4" id="KW-0233">DNA recombination</keyword>
<dbReference type="Pfam" id="PF22022">
    <property type="entry name" value="Phage_int_M"/>
    <property type="match status" value="1"/>
</dbReference>
<keyword evidence="2" id="KW-0229">DNA integration</keyword>
<proteinExistence type="inferred from homology"/>
<evidence type="ECO:0000256" key="3">
    <source>
        <dbReference type="ARBA" id="ARBA00023125"/>
    </source>
</evidence>
<evidence type="ECO:0000256" key="1">
    <source>
        <dbReference type="ARBA" id="ARBA00008857"/>
    </source>
</evidence>
<dbReference type="InterPro" id="IPR011010">
    <property type="entry name" value="DNA_brk_join_enz"/>
</dbReference>
<dbReference type="GO" id="GO:0015074">
    <property type="term" value="P:DNA integration"/>
    <property type="evidence" value="ECO:0007669"/>
    <property type="project" value="UniProtKB-KW"/>
</dbReference>